<keyword evidence="1" id="KW-0472">Membrane</keyword>
<dbReference type="EMBL" id="JANIBK010000015">
    <property type="protein sequence ID" value="MCQ8127744.1"/>
    <property type="molecule type" value="Genomic_DNA"/>
</dbReference>
<organism evidence="2 3">
    <name type="scientific">Methylomonas rivi</name>
    <dbReference type="NCBI Taxonomy" id="2952226"/>
    <lineage>
        <taxon>Bacteria</taxon>
        <taxon>Pseudomonadati</taxon>
        <taxon>Pseudomonadota</taxon>
        <taxon>Gammaproteobacteria</taxon>
        <taxon>Methylococcales</taxon>
        <taxon>Methylococcaceae</taxon>
        <taxon>Methylomonas</taxon>
    </lineage>
</organism>
<proteinExistence type="predicted"/>
<gene>
    <name evidence="2" type="ORF">NP596_04650</name>
</gene>
<evidence type="ECO:0000313" key="3">
    <source>
        <dbReference type="Proteomes" id="UP001524586"/>
    </source>
</evidence>
<reference evidence="2 3" key="1">
    <citation type="submission" date="2022-07" db="EMBL/GenBank/DDBJ databases">
        <title>Methylomonas rivi sp. nov., Methylomonas rosea sp. nov., Methylomonas aureus sp. nov. and Methylomonas subterranea sp. nov., four novel methanotrophs isolated from a freshwater creek and the deep terrestrial subsurface.</title>
        <authorList>
            <person name="Abin C."/>
            <person name="Sankaranarayanan K."/>
            <person name="Garner C."/>
            <person name="Sindelar R."/>
            <person name="Kotary K."/>
            <person name="Garner R."/>
            <person name="Barclay S."/>
            <person name="Lawson P."/>
            <person name="Krumholz L."/>
        </authorList>
    </citation>
    <scope>NUCLEOTIDE SEQUENCE [LARGE SCALE GENOMIC DNA]</scope>
    <source>
        <strain evidence="2 3">WSC-6</strain>
    </source>
</reference>
<evidence type="ECO:0000256" key="1">
    <source>
        <dbReference type="SAM" id="Phobius"/>
    </source>
</evidence>
<dbReference type="RefSeq" id="WP_256614093.1">
    <property type="nucleotide sequence ID" value="NZ_JANIBK010000015.1"/>
</dbReference>
<protein>
    <submittedName>
        <fullName evidence="2">Uncharacterized protein</fullName>
    </submittedName>
</protein>
<comment type="caution">
    <text evidence="2">The sequence shown here is derived from an EMBL/GenBank/DDBJ whole genome shotgun (WGS) entry which is preliminary data.</text>
</comment>
<feature type="transmembrane region" description="Helical" evidence="1">
    <location>
        <begin position="231"/>
        <end position="249"/>
    </location>
</feature>
<keyword evidence="1" id="KW-1133">Transmembrane helix</keyword>
<sequence>MTASGFFERLFKYLFIVSACVAGISQFYKDDWPEPSYYDLSQLDEPLQTETDREPFSIEANGLAYTVKPKFEYDLQGVVVSYSNADGFTNIWHHKRWRDFINVRDVCVIWGKNVASGVYKSMRFSSDSWTCWAAWPNQEIGAAFSMYALSNNHIVTDNDDLKAKLMQAEPGDVIRFTGVLAEYTNHAIGYTRGTSPTRNDTGQGACETIYIDSFDIVKKANPGLRKLAKTFNWLTLLSFIGFVVFFLIAPAKPRY</sequence>
<keyword evidence="1" id="KW-0812">Transmembrane</keyword>
<keyword evidence="3" id="KW-1185">Reference proteome</keyword>
<accession>A0ABT1U2V3</accession>
<name>A0ABT1U2V3_9GAMM</name>
<dbReference type="Proteomes" id="UP001524586">
    <property type="component" value="Unassembled WGS sequence"/>
</dbReference>
<evidence type="ECO:0000313" key="2">
    <source>
        <dbReference type="EMBL" id="MCQ8127744.1"/>
    </source>
</evidence>